<protein>
    <recommendedName>
        <fullName evidence="4">VUT family protein</fullName>
    </recommendedName>
</protein>
<evidence type="ECO:0000256" key="1">
    <source>
        <dbReference type="SAM" id="Phobius"/>
    </source>
</evidence>
<sequence>MAANTLTARIGVLPVGFGLLAPAGVYAAGAAMALRNTVQHTLGARGAWAALAAGTVLSYLTANGHVATSSAIAFGASETVAIAFYGALAQCRVRGLLANVAGIAVDSVVFVWLAFATLAFVPGQLVGKACGLLIAPLLISCCRCLTPAAPVPAP</sequence>
<comment type="caution">
    <text evidence="2">The sequence shown here is derived from an EMBL/GenBank/DDBJ whole genome shotgun (WGS) entry which is preliminary data.</text>
</comment>
<keyword evidence="3" id="KW-1185">Reference proteome</keyword>
<evidence type="ECO:0008006" key="4">
    <source>
        <dbReference type="Google" id="ProtNLM"/>
    </source>
</evidence>
<proteinExistence type="predicted"/>
<keyword evidence="1" id="KW-1133">Transmembrane helix</keyword>
<organism evidence="2 3">
    <name type="scientific">Fodinicola feengrottensis</name>
    <dbReference type="NCBI Taxonomy" id="435914"/>
    <lineage>
        <taxon>Bacteria</taxon>
        <taxon>Bacillati</taxon>
        <taxon>Actinomycetota</taxon>
        <taxon>Actinomycetes</taxon>
        <taxon>Mycobacteriales</taxon>
        <taxon>Fodinicola</taxon>
    </lineage>
</organism>
<dbReference type="Proteomes" id="UP001500618">
    <property type="component" value="Unassembled WGS sequence"/>
</dbReference>
<accession>A0ABN2FRB3</accession>
<feature type="transmembrane region" description="Helical" evidence="1">
    <location>
        <begin position="96"/>
        <end position="120"/>
    </location>
</feature>
<name>A0ABN2FRB3_9ACTN</name>
<keyword evidence="1" id="KW-0812">Transmembrane</keyword>
<evidence type="ECO:0000313" key="2">
    <source>
        <dbReference type="EMBL" id="GAA1657189.1"/>
    </source>
</evidence>
<evidence type="ECO:0000313" key="3">
    <source>
        <dbReference type="Proteomes" id="UP001500618"/>
    </source>
</evidence>
<dbReference type="EMBL" id="BAAANY010000001">
    <property type="protein sequence ID" value="GAA1657189.1"/>
    <property type="molecule type" value="Genomic_DNA"/>
</dbReference>
<feature type="transmembrane region" description="Helical" evidence="1">
    <location>
        <begin position="68"/>
        <end position="89"/>
    </location>
</feature>
<gene>
    <name evidence="2" type="ORF">GCM10009765_03380</name>
</gene>
<reference evidence="2 3" key="1">
    <citation type="journal article" date="2019" name="Int. J. Syst. Evol. Microbiol.">
        <title>The Global Catalogue of Microorganisms (GCM) 10K type strain sequencing project: providing services to taxonomists for standard genome sequencing and annotation.</title>
        <authorList>
            <consortium name="The Broad Institute Genomics Platform"/>
            <consortium name="The Broad Institute Genome Sequencing Center for Infectious Disease"/>
            <person name="Wu L."/>
            <person name="Ma J."/>
        </authorList>
    </citation>
    <scope>NUCLEOTIDE SEQUENCE [LARGE SCALE GENOMIC DNA]</scope>
    <source>
        <strain evidence="2 3">JCM 14718</strain>
    </source>
</reference>
<feature type="transmembrane region" description="Helical" evidence="1">
    <location>
        <begin position="12"/>
        <end position="34"/>
    </location>
</feature>
<keyword evidence="1" id="KW-0472">Membrane</keyword>